<evidence type="ECO:0000313" key="5">
    <source>
        <dbReference type="Proteomes" id="UP000317344"/>
    </source>
</evidence>
<sequence length="560" mass="59553">MFVPVLSDARGSGDAMGSESQGNQAQDNKAQGTAFKQAVTSDTSVVDGIGAPVGPDASRHRDRVGSFAELVMAPLSEGLWQHSEYELGAWTAEVAAWELSLHIGQLRICAEQVARRTDILGLSETRAINRTGDELASRSRIGVDSARSTVMFAVAVSARPAVLAAIARARATEAQAKAILRLIASLPEDDPDSIALADQIEAVLLDTARSCRSAQSGAFADAVTKFDAVLNPDGTPPADDAERNEFSVARLLNGRYRVRGDVDAETGEQIHAALSPLSAPRPEDDGTRDRRGPARRRADALAEIIRRYLCGLGPDDQPGGAAGDARGDRNADGAGETATDAGTCTADDPAERAANCSARDGGNTHGEVLPGGNARPQVHVHIRARDLADLPADQDQLLSLLRQGRIHDMFALLQSGWTGHHGAMSTSVLRRIACDAAVTPILVDGHGTPLDLGRTARLASRAQRRALAARDHGCAFPGCTRPIAWTDAHHIIHWADGGPTDLDNLVLLCTAHHRAVHNDGWDIAMSEHRRPVFRPPAGIDPFRRWIDHEGLATAEPDGPP</sequence>
<evidence type="ECO:0000256" key="2">
    <source>
        <dbReference type="SAM" id="MobiDB-lite"/>
    </source>
</evidence>
<feature type="domain" description="HNH nuclease" evidence="3">
    <location>
        <begin position="462"/>
        <end position="514"/>
    </location>
</feature>
<evidence type="ECO:0000256" key="1">
    <source>
        <dbReference type="ARBA" id="ARBA00023450"/>
    </source>
</evidence>
<dbReference type="Proteomes" id="UP000317344">
    <property type="component" value="Chromosome"/>
</dbReference>
<dbReference type="GO" id="GO:0008270">
    <property type="term" value="F:zinc ion binding"/>
    <property type="evidence" value="ECO:0007669"/>
    <property type="project" value="InterPro"/>
</dbReference>
<feature type="compositionally biased region" description="Basic and acidic residues" evidence="2">
    <location>
        <begin position="281"/>
        <end position="296"/>
    </location>
</feature>
<keyword evidence="5" id="KW-1185">Reference proteome</keyword>
<evidence type="ECO:0000259" key="3">
    <source>
        <dbReference type="SMART" id="SM00507"/>
    </source>
</evidence>
<proteinExistence type="inferred from homology"/>
<dbReference type="GO" id="GO:0003676">
    <property type="term" value="F:nucleic acid binding"/>
    <property type="evidence" value="ECO:0007669"/>
    <property type="project" value="InterPro"/>
</dbReference>
<dbReference type="InterPro" id="IPR003615">
    <property type="entry name" value="HNH_nuc"/>
</dbReference>
<dbReference type="InterPro" id="IPR003870">
    <property type="entry name" value="DUF222"/>
</dbReference>
<name>A0A516X4B5_9ACTN</name>
<dbReference type="CDD" id="cd00085">
    <property type="entry name" value="HNHc"/>
    <property type="match status" value="1"/>
</dbReference>
<feature type="region of interest" description="Disordered" evidence="2">
    <location>
        <begin position="271"/>
        <end position="296"/>
    </location>
</feature>
<organism evidence="4 5">
    <name type="scientific">Tomitella fengzijianii</name>
    <dbReference type="NCBI Taxonomy" id="2597660"/>
    <lineage>
        <taxon>Bacteria</taxon>
        <taxon>Bacillati</taxon>
        <taxon>Actinomycetota</taxon>
        <taxon>Actinomycetes</taxon>
        <taxon>Mycobacteriales</taxon>
        <taxon>Tomitella</taxon>
    </lineage>
</organism>
<dbReference type="GO" id="GO:0004519">
    <property type="term" value="F:endonuclease activity"/>
    <property type="evidence" value="ECO:0007669"/>
    <property type="project" value="InterPro"/>
</dbReference>
<dbReference type="EMBL" id="CP041765">
    <property type="protein sequence ID" value="QDQ97843.1"/>
    <property type="molecule type" value="Genomic_DNA"/>
</dbReference>
<dbReference type="KEGG" id="toy:FO059_11595"/>
<feature type="compositionally biased region" description="Low complexity" evidence="2">
    <location>
        <begin position="332"/>
        <end position="347"/>
    </location>
</feature>
<reference evidence="4 5" key="1">
    <citation type="submission" date="2019-07" db="EMBL/GenBank/DDBJ databases">
        <title>Tomitella cavernea sp. nov., an actinomycete isolated from soil.</title>
        <authorList>
            <person name="Cheng J."/>
        </authorList>
    </citation>
    <scope>NUCLEOTIDE SEQUENCE [LARGE SCALE GENOMIC DNA]</scope>
    <source>
        <strain evidence="4 5">HY188</strain>
    </source>
</reference>
<dbReference type="Pfam" id="PF02720">
    <property type="entry name" value="DUF222"/>
    <property type="match status" value="1"/>
</dbReference>
<feature type="compositionally biased region" description="Polar residues" evidence="2">
    <location>
        <begin position="18"/>
        <end position="31"/>
    </location>
</feature>
<dbReference type="Gene3D" id="1.10.30.50">
    <property type="match status" value="1"/>
</dbReference>
<protein>
    <submittedName>
        <fullName evidence="4">DUF222 domain-containing protein</fullName>
    </submittedName>
</protein>
<dbReference type="OrthoDB" id="3513062at2"/>
<comment type="similarity">
    <text evidence="1">Belongs to the Rv1128c/1148c/1588c/1702c/1945/3466 family.</text>
</comment>
<feature type="region of interest" description="Disordered" evidence="2">
    <location>
        <begin position="1"/>
        <end position="37"/>
    </location>
</feature>
<gene>
    <name evidence="4" type="ORF">FO059_11595</name>
</gene>
<feature type="region of interest" description="Disordered" evidence="2">
    <location>
        <begin position="312"/>
        <end position="348"/>
    </location>
</feature>
<dbReference type="AlphaFoldDB" id="A0A516X4B5"/>
<reference evidence="4 5" key="2">
    <citation type="submission" date="2019-07" db="EMBL/GenBank/DDBJ databases">
        <authorList>
            <person name="Huang Y."/>
        </authorList>
    </citation>
    <scope>NUCLEOTIDE SEQUENCE [LARGE SCALE GENOMIC DNA]</scope>
    <source>
        <strain evidence="4 5">HY188</strain>
    </source>
</reference>
<dbReference type="InterPro" id="IPR002711">
    <property type="entry name" value="HNH"/>
</dbReference>
<dbReference type="SMART" id="SM00507">
    <property type="entry name" value="HNHc"/>
    <property type="match status" value="1"/>
</dbReference>
<dbReference type="Pfam" id="PF01844">
    <property type="entry name" value="HNH"/>
    <property type="match status" value="1"/>
</dbReference>
<accession>A0A516X4B5</accession>
<evidence type="ECO:0000313" key="4">
    <source>
        <dbReference type="EMBL" id="QDQ97843.1"/>
    </source>
</evidence>